<dbReference type="Gene3D" id="2.60.40.380">
    <property type="entry name" value="Purple acid phosphatase-like, N-terminal"/>
    <property type="match status" value="1"/>
</dbReference>
<dbReference type="PANTHER" id="PTHR43606:SF2">
    <property type="entry name" value="ALKALINE PHOSPHATASE FAMILY PROTEIN (AFU_ORTHOLOGUE AFUA_5G03860)"/>
    <property type="match status" value="1"/>
</dbReference>
<name>A0ABX6S4Y9_9BACI</name>
<evidence type="ECO:0000313" key="4">
    <source>
        <dbReference type="Proteomes" id="UP000515490"/>
    </source>
</evidence>
<dbReference type="CDD" id="cd07389">
    <property type="entry name" value="MPP_PhoD"/>
    <property type="match status" value="1"/>
</dbReference>
<dbReference type="InterPro" id="IPR008979">
    <property type="entry name" value="Galactose-bd-like_sf"/>
</dbReference>
<dbReference type="Gene3D" id="3.60.21.70">
    <property type="entry name" value="PhoD-like phosphatase"/>
    <property type="match status" value="1"/>
</dbReference>
<gene>
    <name evidence="3" type="ORF">HUW50_14930</name>
</gene>
<sequence length="780" mass="86837">MSYEKWINNLSSKKMDRRSFLGTTGKTMAFATLGFSLPLVQPDKIKASPIFTTNPFTLGVASGDPLSDSVVLWTRLAPNPLAEDGRGGMDNSYVSVEWEVAEDENFSRIVRNGTEIAGPELGHSVHAEVYGLKSWREYYYRFKAGNEISPIGRTKTAPEEGSHVKSLSFAIASCQSWTGGRYSAYKHMAEDNLDVVFHLGDYIYEKGDTETLTDYRLLHSQYKTSPDLQKAHAAFPFIVTFDDHEVDNDWSNDISEPNYPEGERERFLAVRAAAFQAYYEHMPLRRRSKPNGPDMLLYRKFTFGDLAEFSVLDTRQYRNNQVGAGFPGGPIHPDASNPSRTLMGSEQGKWLINNLKYSRVRWNVIAQQTIMAQFDYDTGEGLSINRDQWDGYSADRDRLFDFIKERRTSNPIVLSGDWHSSWVNDLKEDFNNPKSKTIATEFVGTSISSGCGWKNQVEAALTANPHVKFFNGDYRGYVRCLVTPQAWQSDYCIVTSADNPDASISTLASFVVKNGKPGAVRIGGVDVSNIVSNTMFAGKASPISVTLSNGTKKTVKVDVRVHVPKEWESEAKTIILEPYGSSTAEVMVTPPAGIPVTEKLSLEVNADKTEVFGTSRDFYVVSTFSREELFLALDAGSETSALLPSYTRLSHKDTWDVSKGYGWVGTVPSSRDRNKLDELQRDFILSKGNPTKLRLSVPAGVYKTYILTGDATYSSGNTIIRSEGKLLAESGGELNIGQFKWIPFELNGGAEGREIELEITGALKDGYWRIVALVIQNQQS</sequence>
<dbReference type="EMBL" id="CP055263">
    <property type="protein sequence ID" value="QNF28652.1"/>
    <property type="molecule type" value="Genomic_DNA"/>
</dbReference>
<dbReference type="RefSeq" id="WP_066324080.1">
    <property type="nucleotide sequence ID" value="NZ_CP055263.1"/>
</dbReference>
<dbReference type="Proteomes" id="UP000515490">
    <property type="component" value="Chromosome"/>
</dbReference>
<protein>
    <submittedName>
        <fullName evidence="3">Alkaline phosphatase D family protein</fullName>
    </submittedName>
</protein>
<proteinExistence type="predicted"/>
<feature type="domain" description="Phospholipase D N-terminal" evidence="2">
    <location>
        <begin position="58"/>
        <end position="156"/>
    </location>
</feature>
<dbReference type="SUPFAM" id="SSF56300">
    <property type="entry name" value="Metallo-dependent phosphatases"/>
    <property type="match status" value="1"/>
</dbReference>
<dbReference type="InterPro" id="IPR052900">
    <property type="entry name" value="Phospholipid_Metab_Enz"/>
</dbReference>
<reference evidence="3 4" key="1">
    <citation type="submission" date="2020-06" db="EMBL/GenBank/DDBJ databases">
        <title>Metabacillus dokdonensis sp. nov., isolated from the rhizosphere of Elymus tsukushiensis, a plant native to the Dokdo Islands, Republic of Korea.</title>
        <authorList>
            <person name="Lee S.Y."/>
            <person name="Hwang Y.J."/>
            <person name="Son J.S."/>
            <person name="Ghim S.Y."/>
        </authorList>
    </citation>
    <scope>NUCLEOTIDE SEQUENCE [LARGE SCALE GENOMIC DNA]</scope>
    <source>
        <strain evidence="3 4">KUDC1714</strain>
    </source>
</reference>
<evidence type="ECO:0000313" key="3">
    <source>
        <dbReference type="EMBL" id="QNF28652.1"/>
    </source>
</evidence>
<dbReference type="InterPro" id="IPR029052">
    <property type="entry name" value="Metallo-depent_PP-like"/>
</dbReference>
<dbReference type="SUPFAM" id="SSF49785">
    <property type="entry name" value="Galactose-binding domain-like"/>
    <property type="match status" value="1"/>
</dbReference>
<dbReference type="Gene3D" id="2.60.120.430">
    <property type="entry name" value="Galactose-binding lectin"/>
    <property type="match status" value="1"/>
</dbReference>
<dbReference type="InterPro" id="IPR038607">
    <property type="entry name" value="PhoD-like_sf"/>
</dbReference>
<keyword evidence="4" id="KW-1185">Reference proteome</keyword>
<dbReference type="Pfam" id="PF09423">
    <property type="entry name" value="PhoD"/>
    <property type="match status" value="1"/>
</dbReference>
<organism evidence="3 4">
    <name type="scientific">Metabacillus elymi</name>
    <dbReference type="NCBI Taxonomy" id="2745198"/>
    <lineage>
        <taxon>Bacteria</taxon>
        <taxon>Bacillati</taxon>
        <taxon>Bacillota</taxon>
        <taxon>Bacilli</taxon>
        <taxon>Bacillales</taxon>
        <taxon>Bacillaceae</taxon>
        <taxon>Metabacillus</taxon>
    </lineage>
</organism>
<accession>A0ABX6S4Y9</accession>
<dbReference type="PANTHER" id="PTHR43606">
    <property type="entry name" value="PHOSPHATASE, PUTATIVE (AFU_ORTHOLOGUE AFUA_6G08710)-RELATED"/>
    <property type="match status" value="1"/>
</dbReference>
<feature type="domain" description="PhoD-like phosphatase metallophosphatase" evidence="1">
    <location>
        <begin position="169"/>
        <end position="491"/>
    </location>
</feature>
<dbReference type="InterPro" id="IPR032093">
    <property type="entry name" value="PhoD_N"/>
</dbReference>
<evidence type="ECO:0000259" key="2">
    <source>
        <dbReference type="Pfam" id="PF16655"/>
    </source>
</evidence>
<dbReference type="Pfam" id="PF16655">
    <property type="entry name" value="PhoD_N"/>
    <property type="match status" value="1"/>
</dbReference>
<dbReference type="InterPro" id="IPR018946">
    <property type="entry name" value="PhoD-like_MPP"/>
</dbReference>
<evidence type="ECO:0000259" key="1">
    <source>
        <dbReference type="Pfam" id="PF09423"/>
    </source>
</evidence>